<dbReference type="OrthoDB" id="9810995at2"/>
<keyword evidence="3" id="KW-1185">Reference proteome</keyword>
<evidence type="ECO:0000256" key="1">
    <source>
        <dbReference type="SAM" id="Coils"/>
    </source>
</evidence>
<dbReference type="PANTHER" id="PTHR33215:SF13">
    <property type="entry name" value="PROTEIN DISTAL ANTENNA"/>
    <property type="match status" value="1"/>
</dbReference>
<gene>
    <name evidence="2" type="ORF">EV674_1493</name>
</gene>
<dbReference type="AlphaFoldDB" id="A0A4R2MU08"/>
<dbReference type="InterPro" id="IPR051839">
    <property type="entry name" value="RD_transcriptional_regulator"/>
</dbReference>
<evidence type="ECO:0000313" key="2">
    <source>
        <dbReference type="EMBL" id="TCP11077.1"/>
    </source>
</evidence>
<dbReference type="Gene3D" id="1.10.10.60">
    <property type="entry name" value="Homeodomain-like"/>
    <property type="match status" value="1"/>
</dbReference>
<reference evidence="2 3" key="1">
    <citation type="submission" date="2019-03" db="EMBL/GenBank/DDBJ databases">
        <title>Genomic Encyclopedia of Type Strains, Phase IV (KMG-IV): sequencing the most valuable type-strain genomes for metagenomic binning, comparative biology and taxonomic classification.</title>
        <authorList>
            <person name="Goeker M."/>
        </authorList>
    </citation>
    <scope>NUCLEOTIDE SEQUENCE [LARGE SCALE GENOMIC DNA]</scope>
    <source>
        <strain evidence="2 3">DSM 1837</strain>
    </source>
</reference>
<keyword evidence="1" id="KW-0175">Coiled coil</keyword>
<dbReference type="EMBL" id="SLXH01000049">
    <property type="protein sequence ID" value="TCP11077.1"/>
    <property type="molecule type" value="Genomic_DNA"/>
</dbReference>
<dbReference type="InterPro" id="IPR009057">
    <property type="entry name" value="Homeodomain-like_sf"/>
</dbReference>
<dbReference type="SUPFAM" id="SSF46689">
    <property type="entry name" value="Homeodomain-like"/>
    <property type="match status" value="1"/>
</dbReference>
<dbReference type="PANTHER" id="PTHR33215">
    <property type="entry name" value="PROTEIN DISTAL ANTENNA"/>
    <property type="match status" value="1"/>
</dbReference>
<dbReference type="InterPro" id="IPR002514">
    <property type="entry name" value="Transposase_8"/>
</dbReference>
<organism evidence="2 3">
    <name type="scientific">Simplicispira metamorpha</name>
    <dbReference type="NCBI Taxonomy" id="80881"/>
    <lineage>
        <taxon>Bacteria</taxon>
        <taxon>Pseudomonadati</taxon>
        <taxon>Pseudomonadota</taxon>
        <taxon>Betaproteobacteria</taxon>
        <taxon>Burkholderiales</taxon>
        <taxon>Comamonadaceae</taxon>
        <taxon>Simplicispira</taxon>
    </lineage>
</organism>
<accession>A0A4R2MU08</accession>
<feature type="coiled-coil region" evidence="1">
    <location>
        <begin position="64"/>
        <end position="91"/>
    </location>
</feature>
<dbReference type="GO" id="GO:0006313">
    <property type="term" value="P:DNA transposition"/>
    <property type="evidence" value="ECO:0007669"/>
    <property type="project" value="InterPro"/>
</dbReference>
<dbReference type="GO" id="GO:0003677">
    <property type="term" value="F:DNA binding"/>
    <property type="evidence" value="ECO:0007669"/>
    <property type="project" value="InterPro"/>
</dbReference>
<sequence>MTETKPRRAFDATFKLQVVKMVRDQGLSVGQVCKDLNLVNSAERRWLTQFDEEMAGRCGIGKPLTAEQQRIRQLEAENRQLQCDNALLKKASAFFAREMQ</sequence>
<dbReference type="GO" id="GO:0004803">
    <property type="term" value="F:transposase activity"/>
    <property type="evidence" value="ECO:0007669"/>
    <property type="project" value="InterPro"/>
</dbReference>
<dbReference type="Pfam" id="PF01527">
    <property type="entry name" value="HTH_Tnp_1"/>
    <property type="match status" value="1"/>
</dbReference>
<proteinExistence type="predicted"/>
<dbReference type="Proteomes" id="UP000295182">
    <property type="component" value="Unassembled WGS sequence"/>
</dbReference>
<evidence type="ECO:0000313" key="3">
    <source>
        <dbReference type="Proteomes" id="UP000295182"/>
    </source>
</evidence>
<comment type="caution">
    <text evidence="2">The sequence shown here is derived from an EMBL/GenBank/DDBJ whole genome shotgun (WGS) entry which is preliminary data.</text>
</comment>
<name>A0A4R2MU08_9BURK</name>
<protein>
    <submittedName>
        <fullName evidence="2">Transposase</fullName>
    </submittedName>
</protein>